<accession>A0A1A9ZXY2</accession>
<evidence type="ECO:0000313" key="1">
    <source>
        <dbReference type="EnsemblMetazoa" id="GPAI028492-PA"/>
    </source>
</evidence>
<reference evidence="2" key="1">
    <citation type="submission" date="2014-03" db="EMBL/GenBank/DDBJ databases">
        <authorList>
            <person name="Aksoy S."/>
            <person name="Warren W."/>
            <person name="Wilson R.K."/>
        </authorList>
    </citation>
    <scope>NUCLEOTIDE SEQUENCE [LARGE SCALE GENOMIC DNA]</scope>
    <source>
        <strain evidence="2">IAEA</strain>
    </source>
</reference>
<organism evidence="1 2">
    <name type="scientific">Glossina pallidipes</name>
    <name type="common">Tsetse fly</name>
    <dbReference type="NCBI Taxonomy" id="7398"/>
    <lineage>
        <taxon>Eukaryota</taxon>
        <taxon>Metazoa</taxon>
        <taxon>Ecdysozoa</taxon>
        <taxon>Arthropoda</taxon>
        <taxon>Hexapoda</taxon>
        <taxon>Insecta</taxon>
        <taxon>Pterygota</taxon>
        <taxon>Neoptera</taxon>
        <taxon>Endopterygota</taxon>
        <taxon>Diptera</taxon>
        <taxon>Brachycera</taxon>
        <taxon>Muscomorpha</taxon>
        <taxon>Hippoboscoidea</taxon>
        <taxon>Glossinidae</taxon>
        <taxon>Glossina</taxon>
    </lineage>
</organism>
<dbReference type="EnsemblMetazoa" id="GPAI028492-RA">
    <property type="protein sequence ID" value="GPAI028492-PA"/>
    <property type="gene ID" value="GPAI028492"/>
</dbReference>
<name>A0A1A9ZXY2_GLOPL</name>
<dbReference type="AlphaFoldDB" id="A0A1A9ZXY2"/>
<dbReference type="VEuPathDB" id="VectorBase:GPAI028492"/>
<proteinExistence type="predicted"/>
<reference evidence="1" key="2">
    <citation type="submission" date="2020-05" db="UniProtKB">
        <authorList>
            <consortium name="EnsemblMetazoa"/>
        </authorList>
    </citation>
    <scope>IDENTIFICATION</scope>
    <source>
        <strain evidence="1">IAEA</strain>
    </source>
</reference>
<sequence length="135" mass="14988">MPFSGGSDASPNGAKFVSVIDNSDLEGVTELHLILFGFLNNRSQPGLLHLTLLPFNSPFIRLIRFLNRSPSACEVISHPILKDNDLQPGVLGRTSCNNFSNIFLKDSELQRVLLSLLLGMISNRNHLIREAGRQY</sequence>
<protein>
    <submittedName>
        <fullName evidence="1">Uncharacterized protein</fullName>
    </submittedName>
</protein>
<evidence type="ECO:0000313" key="2">
    <source>
        <dbReference type="Proteomes" id="UP000092445"/>
    </source>
</evidence>
<keyword evidence="2" id="KW-1185">Reference proteome</keyword>
<dbReference type="Proteomes" id="UP000092445">
    <property type="component" value="Unassembled WGS sequence"/>
</dbReference>